<dbReference type="GO" id="GO:0016471">
    <property type="term" value="C:vacuolar proton-transporting V-type ATPase complex"/>
    <property type="evidence" value="ECO:0007669"/>
    <property type="project" value="TreeGrafter"/>
</dbReference>
<keyword evidence="6" id="KW-0406">Ion transport</keyword>
<feature type="transmembrane region" description="Helical" evidence="8">
    <location>
        <begin position="457"/>
        <end position="475"/>
    </location>
</feature>
<comment type="similarity">
    <text evidence="2">Belongs to the V-ATPase 116 kDa subunit family.</text>
</comment>
<protein>
    <submittedName>
        <fullName evidence="9">V-type ATP synthase subunit I</fullName>
    </submittedName>
</protein>
<dbReference type="AlphaFoldDB" id="A0A0F7WV35"/>
<dbReference type="NCBIfam" id="NF004431">
    <property type="entry name" value="PRK05771.2-5"/>
    <property type="match status" value="1"/>
</dbReference>
<dbReference type="PANTHER" id="PTHR11629:SF63">
    <property type="entry name" value="V-TYPE PROTON ATPASE SUBUNIT A"/>
    <property type="match status" value="1"/>
</dbReference>
<evidence type="ECO:0000256" key="2">
    <source>
        <dbReference type="ARBA" id="ARBA00009904"/>
    </source>
</evidence>
<dbReference type="InterPro" id="IPR002490">
    <property type="entry name" value="V-ATPase_116kDa_su"/>
</dbReference>
<feature type="transmembrane region" description="Helical" evidence="8">
    <location>
        <begin position="590"/>
        <end position="613"/>
    </location>
</feature>
<comment type="subcellular location">
    <subcellularLocation>
        <location evidence="1">Membrane</location>
        <topology evidence="1">Multi-pass membrane protein</topology>
    </subcellularLocation>
</comment>
<keyword evidence="5 8" id="KW-1133">Transmembrane helix</keyword>
<feature type="transmembrane region" description="Helical" evidence="8">
    <location>
        <begin position="522"/>
        <end position="540"/>
    </location>
</feature>
<reference evidence="9" key="1">
    <citation type="submission" date="2015-05" db="EMBL/GenBank/DDBJ databases">
        <authorList>
            <person name="Rattei Thomas"/>
        </authorList>
    </citation>
    <scope>NUCLEOTIDE SEQUENCE</scope>
    <source>
        <strain evidence="9">DC9</strain>
    </source>
</reference>
<evidence type="ECO:0000256" key="4">
    <source>
        <dbReference type="ARBA" id="ARBA00022692"/>
    </source>
</evidence>
<evidence type="ECO:0000256" key="8">
    <source>
        <dbReference type="SAM" id="Phobius"/>
    </source>
</evidence>
<evidence type="ECO:0000256" key="1">
    <source>
        <dbReference type="ARBA" id="ARBA00004141"/>
    </source>
</evidence>
<evidence type="ECO:0000256" key="7">
    <source>
        <dbReference type="ARBA" id="ARBA00023136"/>
    </source>
</evidence>
<evidence type="ECO:0000256" key="3">
    <source>
        <dbReference type="ARBA" id="ARBA00022448"/>
    </source>
</evidence>
<feature type="transmembrane region" description="Helical" evidence="8">
    <location>
        <begin position="310"/>
        <end position="339"/>
    </location>
</feature>
<keyword evidence="4 8" id="KW-0812">Transmembrane</keyword>
<evidence type="ECO:0000313" key="9">
    <source>
        <dbReference type="EMBL" id="CRI42219.1"/>
    </source>
</evidence>
<dbReference type="GO" id="GO:0033179">
    <property type="term" value="C:proton-transporting V-type ATPase, V0 domain"/>
    <property type="evidence" value="ECO:0007669"/>
    <property type="project" value="InterPro"/>
</dbReference>
<feature type="transmembrane region" description="Helical" evidence="8">
    <location>
        <begin position="360"/>
        <end position="382"/>
    </location>
</feature>
<evidence type="ECO:0000256" key="5">
    <source>
        <dbReference type="ARBA" id="ARBA00022989"/>
    </source>
</evidence>
<feature type="transmembrane region" description="Helical" evidence="8">
    <location>
        <begin position="560"/>
        <end position="578"/>
    </location>
</feature>
<dbReference type="GO" id="GO:0051117">
    <property type="term" value="F:ATPase binding"/>
    <property type="evidence" value="ECO:0007669"/>
    <property type="project" value="TreeGrafter"/>
</dbReference>
<feature type="transmembrane region" description="Helical" evidence="8">
    <location>
        <begin position="487"/>
        <end position="510"/>
    </location>
</feature>
<proteinExistence type="inferred from homology"/>
<dbReference type="PANTHER" id="PTHR11629">
    <property type="entry name" value="VACUOLAR PROTON ATPASES"/>
    <property type="match status" value="1"/>
</dbReference>
<keyword evidence="3" id="KW-0813">Transport</keyword>
<evidence type="ECO:0000256" key="6">
    <source>
        <dbReference type="ARBA" id="ARBA00023065"/>
    </source>
</evidence>
<keyword evidence="7 8" id="KW-0472">Membrane</keyword>
<accession>A0A0F7WV35</accession>
<name>A0A0F7WV35_CHLPN</name>
<sequence length="660" mass="75579">MRLNIHKYLFIGRNKADFFSASRELGVVEFISKKCFITTEQGHRFVECLKVFDHLEAEYSLEALEFVKDESVSVEDIVSEVLTLNKEIKGLLETVKALRKEIVRVKPLGAFSSSEIAELSRKTGISLRFFYRTHKDNEDLEEDSPNVFYLSTAYNFDYYLVLGVVDLPRDRYTEIEAPRSVNELQVDLANLQREIRNRSDRLCDLYAYRREVLRGLCDYDNEQRLHQAKECCEDLFDGKVFAVAGWVIVDRIKELQSLCNRYQIYMERVPVDPDETIPTYLENKGVGMMGEDLVQIYDTPAYSDKDPSTWVFFAFVLFFSMIVNDAGYGLLFLMSSLLFSWKFRRKMKFSKHLSRVLKMTAILGLGCICWGTTTTSFFGMSFSKTSVFREYSMTHVLALKKAEYYLQMRPKAYKELTNEYPSLKAIRDPKAFLLATETGSAGIESRYVVYDKFIDNILMELALFIGVIHLSLGMLRYLRYRYSGIGWILFMVSAYLYVPIYLGTVSLIHYLFHVPYELGGQIGYYGMFGGIGLAVVLAMIQRSWRGVEEIISVIQVFSDVLSYLRIYALGLAGAMMGATFNQMGARLPMLLGSIVILLGHSVNIILSIMGGVIHGLRLNFIEWYHYSFDGGGRPLRPLRKIVCSEDAEASGIHLDNNSIV</sequence>
<dbReference type="GO" id="GO:0007035">
    <property type="term" value="P:vacuolar acidification"/>
    <property type="evidence" value="ECO:0007669"/>
    <property type="project" value="TreeGrafter"/>
</dbReference>
<dbReference type="EMBL" id="LN847022">
    <property type="protein sequence ID" value="CRI42219.1"/>
    <property type="molecule type" value="Genomic_DNA"/>
</dbReference>
<gene>
    <name evidence="9" type="primary">atpI</name>
    <name evidence="9" type="ORF">BN1224_DC9_AN_00060</name>
</gene>
<dbReference type="GO" id="GO:0046961">
    <property type="term" value="F:proton-transporting ATPase activity, rotational mechanism"/>
    <property type="evidence" value="ECO:0007669"/>
    <property type="project" value="InterPro"/>
</dbReference>
<organism evidence="9">
    <name type="scientific">Chlamydia pneumoniae</name>
    <name type="common">Chlamydophila pneumoniae</name>
    <dbReference type="NCBI Taxonomy" id="83558"/>
    <lineage>
        <taxon>Bacteria</taxon>
        <taxon>Pseudomonadati</taxon>
        <taxon>Chlamydiota</taxon>
        <taxon>Chlamydiia</taxon>
        <taxon>Chlamydiales</taxon>
        <taxon>Chlamydiaceae</taxon>
        <taxon>Chlamydia/Chlamydophila group</taxon>
        <taxon>Chlamydia</taxon>
    </lineage>
</organism>